<keyword evidence="2" id="KW-1185">Reference proteome</keyword>
<dbReference type="Gene3D" id="2.60.120.200">
    <property type="match status" value="1"/>
</dbReference>
<dbReference type="KEGG" id="lgn:ABM34_12670"/>
<dbReference type="PATRIC" id="fig|1007676.4.peg.2565"/>
<accession>A0A0H4QK70</accession>
<evidence type="ECO:0000313" key="1">
    <source>
        <dbReference type="EMBL" id="AKP68307.1"/>
    </source>
</evidence>
<dbReference type="EMBL" id="CP012034">
    <property type="protein sequence ID" value="AKP68307.1"/>
    <property type="molecule type" value="Genomic_DNA"/>
</dbReference>
<dbReference type="InterPro" id="IPR013320">
    <property type="entry name" value="ConA-like_dom_sf"/>
</dbReference>
<evidence type="ECO:0000313" key="2">
    <source>
        <dbReference type="Proteomes" id="UP000036106"/>
    </source>
</evidence>
<gene>
    <name evidence="1" type="ORF">ABM34_12670</name>
</gene>
<dbReference type="Proteomes" id="UP000036106">
    <property type="component" value="Chromosome"/>
</dbReference>
<reference evidence="2" key="1">
    <citation type="submission" date="2015-07" db="EMBL/GenBank/DDBJ databases">
        <title>Lactobacillus ginsenosidimutans/EMML 3141/ whole genome sequencing.</title>
        <authorList>
            <person name="Kim M.K."/>
            <person name="Im W.-T."/>
            <person name="Srinivasan S."/>
            <person name="Lee J.-J."/>
        </authorList>
    </citation>
    <scope>NUCLEOTIDE SEQUENCE [LARGE SCALE GENOMIC DNA]</scope>
    <source>
        <strain evidence="2">EMML 3041</strain>
    </source>
</reference>
<name>A0A0H4QK70_9LACO</name>
<sequence length="759" mass="85580">MLSFFCYALISNTSDAKRTPGRVTNTEPAVFVKKDSEYDADAQDSAQPNDFRQAREKAPHGLAIDTLFEKGEYPSNTAKVIKPYQDNGLEFSILKVTSNTYQTGAIWSNVSKDNYIDVDKDQTLSMWLYLGNNGGVISYTGDGMAFVLQNDKKGVKAISKRNNGTVGTGQTLGVWGYDYNARKKLNREDIAKTAIQNSFAIEFDTFLNNGNVIDLDKGNSFDSGDDKHEEITREHIAMNYPDAPSTYTPISGMNNHFRMEHEQLRQIGMNNTKRMLSDKTWHHMTIHWHNKDENTGTLSYEFNDKNIVTRSVNKSGEIVSASMDVDINHFDLPHLDSKNVVRKLRWGFTGSTGQETENNLIVFESVPSMLNGNVSPSIYDDTQQKEVTSNDNQTFVGDQLSFKYELKYLSGQNSWNKNMATIDIPREVKYKSAEVIYSDGAREIIPAGAFDENASKLTYTLQNELNLQNSSATIVIRTESNNVYKDLHVGPAHAKFESPYLILDTDTESFNIKYNSIHIRTEPSEGKTFDSIQSIDDSNQIKVFVDKDNNTWMPKSHLVVNFNGKIDNIDISNLRKGVPYKIVLDKNKFHPGENTFEVYAVENASSQRSPKKVLKYYVKEQKDDLKLVFNKLVSFKPVNGGEQGQLVHRNKDWEIEVVDSRQSGNHWTLLAQATGLKNEHSGDSDLNGELVFIDDAGISHSLKGYQQIKAGPSVTSEVQSMDIQKLWSPNRGILLKLHGKNNPGHYHGKIDWCLTDSIN</sequence>
<dbReference type="AlphaFoldDB" id="A0A0H4QK70"/>
<evidence type="ECO:0008006" key="3">
    <source>
        <dbReference type="Google" id="ProtNLM"/>
    </source>
</evidence>
<dbReference type="STRING" id="1007676.ABM34_12670"/>
<dbReference type="RefSeq" id="WP_048706241.1">
    <property type="nucleotide sequence ID" value="NZ_CP012034.1"/>
</dbReference>
<organism evidence="1 2">
    <name type="scientific">Companilactobacillus ginsenosidimutans</name>
    <dbReference type="NCBI Taxonomy" id="1007676"/>
    <lineage>
        <taxon>Bacteria</taxon>
        <taxon>Bacillati</taxon>
        <taxon>Bacillota</taxon>
        <taxon>Bacilli</taxon>
        <taxon>Lactobacillales</taxon>
        <taxon>Lactobacillaceae</taxon>
        <taxon>Companilactobacillus</taxon>
    </lineage>
</organism>
<dbReference type="SUPFAM" id="SSF49899">
    <property type="entry name" value="Concanavalin A-like lectins/glucanases"/>
    <property type="match status" value="1"/>
</dbReference>
<dbReference type="OrthoDB" id="2306834at2"/>
<protein>
    <recommendedName>
        <fullName evidence="3">WxL domain-containing protein</fullName>
    </recommendedName>
</protein>
<proteinExistence type="predicted"/>